<dbReference type="Proteomes" id="UP001159363">
    <property type="component" value="Chromosome 6"/>
</dbReference>
<dbReference type="EMBL" id="JARBHB010000007">
    <property type="protein sequence ID" value="KAJ8878223.1"/>
    <property type="molecule type" value="Genomic_DNA"/>
</dbReference>
<name>A0ABQ9H1R6_9NEOP</name>
<gene>
    <name evidence="1" type="ORF">PR048_018800</name>
</gene>
<evidence type="ECO:0000313" key="2">
    <source>
        <dbReference type="Proteomes" id="UP001159363"/>
    </source>
</evidence>
<organism evidence="1 2">
    <name type="scientific">Dryococelus australis</name>
    <dbReference type="NCBI Taxonomy" id="614101"/>
    <lineage>
        <taxon>Eukaryota</taxon>
        <taxon>Metazoa</taxon>
        <taxon>Ecdysozoa</taxon>
        <taxon>Arthropoda</taxon>
        <taxon>Hexapoda</taxon>
        <taxon>Insecta</taxon>
        <taxon>Pterygota</taxon>
        <taxon>Neoptera</taxon>
        <taxon>Polyneoptera</taxon>
        <taxon>Phasmatodea</taxon>
        <taxon>Verophasmatodea</taxon>
        <taxon>Anareolatae</taxon>
        <taxon>Phasmatidae</taxon>
        <taxon>Eurycanthinae</taxon>
        <taxon>Dryococelus</taxon>
    </lineage>
</organism>
<keyword evidence="2" id="KW-1185">Reference proteome</keyword>
<accession>A0ABQ9H1R6</accession>
<comment type="caution">
    <text evidence="1">The sequence shown here is derived from an EMBL/GenBank/DDBJ whole genome shotgun (WGS) entry which is preliminary data.</text>
</comment>
<proteinExistence type="predicted"/>
<evidence type="ECO:0000313" key="1">
    <source>
        <dbReference type="EMBL" id="KAJ8878223.1"/>
    </source>
</evidence>
<sequence length="90" mass="9749">MWGSEEARQAAIEGLNLLLARRTFCNTVVHAGNEGGFVQNAALTFFCKKNTVDAHNEMTADGYEQLLPKTPEGAAVLSYHTIAGCVDIYS</sequence>
<reference evidence="1 2" key="1">
    <citation type="submission" date="2023-02" db="EMBL/GenBank/DDBJ databases">
        <title>LHISI_Scaffold_Assembly.</title>
        <authorList>
            <person name="Stuart O.P."/>
            <person name="Cleave R."/>
            <person name="Magrath M.J.L."/>
            <person name="Mikheyev A.S."/>
        </authorList>
    </citation>
    <scope>NUCLEOTIDE SEQUENCE [LARGE SCALE GENOMIC DNA]</scope>
    <source>
        <strain evidence="1">Daus_M_001</strain>
        <tissue evidence="1">Leg muscle</tissue>
    </source>
</reference>
<protein>
    <submittedName>
        <fullName evidence="1">Uncharacterized protein</fullName>
    </submittedName>
</protein>